<reference evidence="7 8" key="1">
    <citation type="journal article" date="2019" name="Mol. Ecol. Resour.">
        <title>Chromosome-level genome assembly of Triplophysa tibetana, a fish adapted to the harsh high-altitude environment of the Tibetan Plateau.</title>
        <authorList>
            <person name="Yang X."/>
            <person name="Liu H."/>
            <person name="Ma Z."/>
            <person name="Zou Y."/>
            <person name="Zou M."/>
            <person name="Mao Y."/>
            <person name="Li X."/>
            <person name="Wang H."/>
            <person name="Chen T."/>
            <person name="Wang W."/>
            <person name="Yang R."/>
        </authorList>
    </citation>
    <scope>NUCLEOTIDE SEQUENCE [LARGE SCALE GENOMIC DNA]</scope>
    <source>
        <strain evidence="7">TTIB1903HZAU</strain>
        <tissue evidence="7">Muscle</tissue>
    </source>
</reference>
<evidence type="ECO:0000256" key="6">
    <source>
        <dbReference type="SAM" id="Phobius"/>
    </source>
</evidence>
<dbReference type="GO" id="GO:0016020">
    <property type="term" value="C:membrane"/>
    <property type="evidence" value="ECO:0007669"/>
    <property type="project" value="UniProtKB-SubCell"/>
</dbReference>
<feature type="transmembrane region" description="Helical" evidence="6">
    <location>
        <begin position="147"/>
        <end position="167"/>
    </location>
</feature>
<keyword evidence="4 6" id="KW-0472">Membrane</keyword>
<comment type="caution">
    <text evidence="7">The sequence shown here is derived from an EMBL/GenBank/DDBJ whole genome shotgun (WGS) entry which is preliminary data.</text>
</comment>
<proteinExistence type="predicted"/>
<sequence length="309" mass="34513">MVPIFSLDSWIALKYPSIAIYVDTCRECYEAYVIYNFMIFLLNYLGNQYPSLVLMLEVQEQQKHLPPLCCCPPWPMGEVLLLRCKLGVLQYTVALREELSPIKPVGKFLCVKLVVFVSFWQAVVIALLVKVGVISDSHIWDWDSVEAVATGLQDFIICVEMFLAAIAHHFSFTYKPYIQEAEEGSCFDSFLAMWDISDIRADISEQVRNVGRTVMGRPRKTYFGEEAYQDENTGLLSDGSLEPGAEASSTPASPKGRYQGMGHTSTPHSVSAPANLGCVAWEGDVDDITPNVISNDHKDQQGSEYATII</sequence>
<keyword evidence="2 6" id="KW-0812">Transmembrane</keyword>
<accession>A0A5A9PIK4</accession>
<keyword evidence="3 6" id="KW-1133">Transmembrane helix</keyword>
<evidence type="ECO:0000313" key="8">
    <source>
        <dbReference type="Proteomes" id="UP000324632"/>
    </source>
</evidence>
<dbReference type="Pfam" id="PF03619">
    <property type="entry name" value="Solute_trans_a"/>
    <property type="match status" value="1"/>
</dbReference>
<evidence type="ECO:0000313" key="7">
    <source>
        <dbReference type="EMBL" id="KAA0722204.1"/>
    </source>
</evidence>
<organism evidence="7 8">
    <name type="scientific">Triplophysa tibetana</name>
    <dbReference type="NCBI Taxonomy" id="1572043"/>
    <lineage>
        <taxon>Eukaryota</taxon>
        <taxon>Metazoa</taxon>
        <taxon>Chordata</taxon>
        <taxon>Craniata</taxon>
        <taxon>Vertebrata</taxon>
        <taxon>Euteleostomi</taxon>
        <taxon>Actinopterygii</taxon>
        <taxon>Neopterygii</taxon>
        <taxon>Teleostei</taxon>
        <taxon>Ostariophysi</taxon>
        <taxon>Cypriniformes</taxon>
        <taxon>Nemacheilidae</taxon>
        <taxon>Triplophysa</taxon>
    </lineage>
</organism>
<dbReference type="InterPro" id="IPR005178">
    <property type="entry name" value="Ostalpha/TMEM184C"/>
</dbReference>
<comment type="subcellular location">
    <subcellularLocation>
        <location evidence="1">Membrane</location>
        <topology evidence="1">Multi-pass membrane protein</topology>
    </subcellularLocation>
</comment>
<evidence type="ECO:0000256" key="5">
    <source>
        <dbReference type="SAM" id="MobiDB-lite"/>
    </source>
</evidence>
<dbReference type="Proteomes" id="UP000324632">
    <property type="component" value="Chromosome 4"/>
</dbReference>
<feature type="transmembrane region" description="Helical" evidence="6">
    <location>
        <begin position="113"/>
        <end position="135"/>
    </location>
</feature>
<name>A0A5A9PIK4_9TELE</name>
<protein>
    <submittedName>
        <fullName evidence="7">Transmembrane protein 184C</fullName>
    </submittedName>
</protein>
<dbReference type="AlphaFoldDB" id="A0A5A9PIK4"/>
<evidence type="ECO:0000256" key="3">
    <source>
        <dbReference type="ARBA" id="ARBA00022989"/>
    </source>
</evidence>
<dbReference type="SMART" id="SM01417">
    <property type="entry name" value="Solute_trans_a"/>
    <property type="match status" value="1"/>
</dbReference>
<evidence type="ECO:0000256" key="1">
    <source>
        <dbReference type="ARBA" id="ARBA00004141"/>
    </source>
</evidence>
<evidence type="ECO:0000256" key="4">
    <source>
        <dbReference type="ARBA" id="ARBA00023136"/>
    </source>
</evidence>
<evidence type="ECO:0000256" key="2">
    <source>
        <dbReference type="ARBA" id="ARBA00022692"/>
    </source>
</evidence>
<dbReference type="EMBL" id="SOYY01000004">
    <property type="protein sequence ID" value="KAA0722204.1"/>
    <property type="molecule type" value="Genomic_DNA"/>
</dbReference>
<gene>
    <name evidence="7" type="ORF">E1301_Tti009048</name>
</gene>
<dbReference type="PANTHER" id="PTHR23423">
    <property type="entry name" value="ORGANIC SOLUTE TRANSPORTER-RELATED"/>
    <property type="match status" value="1"/>
</dbReference>
<keyword evidence="8" id="KW-1185">Reference proteome</keyword>
<feature type="region of interest" description="Disordered" evidence="5">
    <location>
        <begin position="233"/>
        <end position="269"/>
    </location>
</feature>